<feature type="chain" id="PRO_5045212995" evidence="4">
    <location>
        <begin position="24"/>
        <end position="354"/>
    </location>
</feature>
<dbReference type="EMBL" id="JAVDXT010000005">
    <property type="protein sequence ID" value="MDR7379892.1"/>
    <property type="molecule type" value="Genomic_DNA"/>
</dbReference>
<evidence type="ECO:0000256" key="3">
    <source>
        <dbReference type="ARBA" id="ARBA00023098"/>
    </source>
</evidence>
<dbReference type="PANTHER" id="PTHR10272:SF0">
    <property type="entry name" value="PLATELET-ACTIVATING FACTOR ACETYLHYDROLASE"/>
    <property type="match status" value="1"/>
</dbReference>
<organism evidence="5 6">
    <name type="scientific">Rhodoferax ferrireducens</name>
    <dbReference type="NCBI Taxonomy" id="192843"/>
    <lineage>
        <taxon>Bacteria</taxon>
        <taxon>Pseudomonadati</taxon>
        <taxon>Pseudomonadota</taxon>
        <taxon>Betaproteobacteria</taxon>
        <taxon>Burkholderiales</taxon>
        <taxon>Comamonadaceae</taxon>
        <taxon>Rhodoferax</taxon>
    </lineage>
</organism>
<sequence>MHLLCSVFLALASLCVSTTSVWAQDGPGIQQLLLPAAHRGRPLQVVLWYPAEAGGRADKVGANQLFYGSPARWDAPPAPGRHPLLLLSHGSGGNAIGLGWLATQLAQQGFIVAAPNHPGSTTGDSTPSTTVQIWQRPADLSAVTSALLAHPDWQARIAPRRIAVLGFSLGGYTALAMAGAQVRLADYIRYCATPVPPGTVINECPWFARGGVDLQRIDASRFEQSHADPRIRAVVAVDPGLAQAFDAASLRSMGVPVQFINLGRPGQLPLAVDATRLAPLVPASRYAFVPDATHFSFLGVCKPNGAALLADEGEFDPVCEDGGGRPRAEIHAELVQTILAGLAVLMPPQEPQKP</sequence>
<dbReference type="PANTHER" id="PTHR10272">
    <property type="entry name" value="PLATELET-ACTIVATING FACTOR ACETYLHYDROLASE"/>
    <property type="match status" value="1"/>
</dbReference>
<gene>
    <name evidence="5" type="ORF">J2X19_004588</name>
</gene>
<dbReference type="RefSeq" id="WP_310376785.1">
    <property type="nucleotide sequence ID" value="NZ_JAVDXT010000005.1"/>
</dbReference>
<evidence type="ECO:0000256" key="4">
    <source>
        <dbReference type="SAM" id="SignalP"/>
    </source>
</evidence>
<feature type="signal peptide" evidence="4">
    <location>
        <begin position="1"/>
        <end position="23"/>
    </location>
</feature>
<dbReference type="PIRSF" id="PIRSF031982">
    <property type="entry name" value="UCP031982_abhydr"/>
    <property type="match status" value="1"/>
</dbReference>
<evidence type="ECO:0000313" key="5">
    <source>
        <dbReference type="EMBL" id="MDR7379892.1"/>
    </source>
</evidence>
<keyword evidence="3" id="KW-0443">Lipid metabolism</keyword>
<keyword evidence="4" id="KW-0732">Signal</keyword>
<dbReference type="Gene3D" id="3.40.50.1820">
    <property type="entry name" value="alpha/beta hydrolase"/>
    <property type="match status" value="1"/>
</dbReference>
<name>A0ABU2CFB7_9BURK</name>
<accession>A0ABU2CFB7</accession>
<reference evidence="5 6" key="1">
    <citation type="submission" date="2023-07" db="EMBL/GenBank/DDBJ databases">
        <title>Sorghum-associated microbial communities from plants grown in Nebraska, USA.</title>
        <authorList>
            <person name="Schachtman D."/>
        </authorList>
    </citation>
    <scope>NUCLEOTIDE SEQUENCE [LARGE SCALE GENOMIC DNA]</scope>
    <source>
        <strain evidence="5 6">BE313</strain>
    </source>
</reference>
<evidence type="ECO:0000256" key="2">
    <source>
        <dbReference type="ARBA" id="ARBA00022963"/>
    </source>
</evidence>
<keyword evidence="6" id="KW-1185">Reference proteome</keyword>
<dbReference type="SUPFAM" id="SSF53474">
    <property type="entry name" value="alpha/beta-Hydrolases"/>
    <property type="match status" value="1"/>
</dbReference>
<proteinExistence type="predicted"/>
<keyword evidence="1 5" id="KW-0378">Hydrolase</keyword>
<dbReference type="Proteomes" id="UP001180487">
    <property type="component" value="Unassembled WGS sequence"/>
</dbReference>
<protein>
    <submittedName>
        <fullName evidence="5">Dienelactone hydrolase</fullName>
    </submittedName>
</protein>
<comment type="caution">
    <text evidence="5">The sequence shown here is derived from an EMBL/GenBank/DDBJ whole genome shotgun (WGS) entry which is preliminary data.</text>
</comment>
<evidence type="ECO:0000256" key="1">
    <source>
        <dbReference type="ARBA" id="ARBA00022801"/>
    </source>
</evidence>
<dbReference type="GO" id="GO:0016787">
    <property type="term" value="F:hydrolase activity"/>
    <property type="evidence" value="ECO:0007669"/>
    <property type="project" value="UniProtKB-KW"/>
</dbReference>
<dbReference type="InterPro" id="IPR016986">
    <property type="entry name" value="UCP031982_abhydr"/>
</dbReference>
<dbReference type="InterPro" id="IPR029058">
    <property type="entry name" value="AB_hydrolase_fold"/>
</dbReference>
<evidence type="ECO:0000313" key="6">
    <source>
        <dbReference type="Proteomes" id="UP001180487"/>
    </source>
</evidence>
<keyword evidence="2" id="KW-0442">Lipid degradation</keyword>